<name>H1XZV9_9SPHI</name>
<feature type="transmembrane region" description="Helical" evidence="1">
    <location>
        <begin position="95"/>
        <end position="121"/>
    </location>
</feature>
<protein>
    <submittedName>
        <fullName evidence="2">Uncharacterized protein</fullName>
    </submittedName>
</protein>
<dbReference type="AlphaFoldDB" id="H1XZV9"/>
<dbReference type="EMBL" id="CM001403">
    <property type="protein sequence ID" value="EHQ27801.1"/>
    <property type="molecule type" value="Genomic_DNA"/>
</dbReference>
<keyword evidence="1" id="KW-1133">Transmembrane helix</keyword>
<reference evidence="2" key="1">
    <citation type="submission" date="2011-09" db="EMBL/GenBank/DDBJ databases">
        <title>The permanent draft genome of Mucilaginibacter paludis DSM 18603.</title>
        <authorList>
            <consortium name="US DOE Joint Genome Institute (JGI-PGF)"/>
            <person name="Lucas S."/>
            <person name="Han J."/>
            <person name="Lapidus A."/>
            <person name="Bruce D."/>
            <person name="Goodwin L."/>
            <person name="Pitluck S."/>
            <person name="Peters L."/>
            <person name="Kyrpides N."/>
            <person name="Mavromatis K."/>
            <person name="Ivanova N."/>
            <person name="Mikhailova N."/>
            <person name="Held B."/>
            <person name="Detter J.C."/>
            <person name="Tapia R."/>
            <person name="Han C."/>
            <person name="Land M."/>
            <person name="Hauser L."/>
            <person name="Markowitz V."/>
            <person name="Cheng J.-F."/>
            <person name="Hugenholtz P."/>
            <person name="Woyke T."/>
            <person name="Wu D."/>
            <person name="Tindall B."/>
            <person name="Brambilla E."/>
            <person name="Klenk H.-P."/>
            <person name="Eisen J.A."/>
        </authorList>
    </citation>
    <scope>NUCLEOTIDE SEQUENCE [LARGE SCALE GENOMIC DNA]</scope>
    <source>
        <strain evidence="2">DSM 18603</strain>
    </source>
</reference>
<gene>
    <name evidence="2" type="ORF">Mucpa_3703</name>
</gene>
<dbReference type="eggNOG" id="ENOG5034276">
    <property type="taxonomic scope" value="Bacteria"/>
</dbReference>
<dbReference type="Proteomes" id="UP000002774">
    <property type="component" value="Chromosome"/>
</dbReference>
<sequence>MNWKLIFQLSLLGLIMAFGTISLIPDYAEPFFWLPIFVICAYLIAKVCATKYFAHGFFVSVLNSVWLTASHTIFYPSYAAHHPEMIKMMPMKEHIVLAMIVTGILSGILFGLVQGLFAFIASRIVKKNVAA</sequence>
<dbReference type="STRING" id="714943.Mucpa_3703"/>
<evidence type="ECO:0000256" key="1">
    <source>
        <dbReference type="SAM" id="Phobius"/>
    </source>
</evidence>
<keyword evidence="1" id="KW-0472">Membrane</keyword>
<feature type="transmembrane region" description="Helical" evidence="1">
    <location>
        <begin position="52"/>
        <end position="75"/>
    </location>
</feature>
<evidence type="ECO:0000313" key="2">
    <source>
        <dbReference type="EMBL" id="EHQ27801.1"/>
    </source>
</evidence>
<proteinExistence type="predicted"/>
<evidence type="ECO:0000313" key="3">
    <source>
        <dbReference type="Proteomes" id="UP000002774"/>
    </source>
</evidence>
<organism evidence="2 3">
    <name type="scientific">Mucilaginibacter paludis DSM 18603</name>
    <dbReference type="NCBI Taxonomy" id="714943"/>
    <lineage>
        <taxon>Bacteria</taxon>
        <taxon>Pseudomonadati</taxon>
        <taxon>Bacteroidota</taxon>
        <taxon>Sphingobacteriia</taxon>
        <taxon>Sphingobacteriales</taxon>
        <taxon>Sphingobacteriaceae</taxon>
        <taxon>Mucilaginibacter</taxon>
    </lineage>
</organism>
<dbReference type="RefSeq" id="WP_008508393.1">
    <property type="nucleotide sequence ID" value="NZ_CM001403.1"/>
</dbReference>
<dbReference type="OrthoDB" id="797097at2"/>
<keyword evidence="1" id="KW-0812">Transmembrane</keyword>
<keyword evidence="3" id="KW-1185">Reference proteome</keyword>
<feature type="transmembrane region" description="Helical" evidence="1">
    <location>
        <begin position="27"/>
        <end position="45"/>
    </location>
</feature>
<accession>H1XZV9</accession>
<dbReference type="HOGENOM" id="CLU_1925210_0_0_10"/>